<proteinExistence type="predicted"/>
<evidence type="ECO:0000256" key="1">
    <source>
        <dbReference type="ARBA" id="ARBA00022729"/>
    </source>
</evidence>
<evidence type="ECO:0000259" key="3">
    <source>
        <dbReference type="Pfam" id="PF07678"/>
    </source>
</evidence>
<keyword evidence="1" id="KW-0732">Signal</keyword>
<dbReference type="AlphaFoldDB" id="A0A131ZBT8"/>
<feature type="domain" description="Alpha-macroglobulin-like TED" evidence="3">
    <location>
        <begin position="110"/>
        <end position="171"/>
    </location>
</feature>
<dbReference type="EMBL" id="GEDV01000295">
    <property type="protein sequence ID" value="JAP88262.1"/>
    <property type="molecule type" value="Transcribed_RNA"/>
</dbReference>
<organism evidence="4">
    <name type="scientific">Rhipicephalus appendiculatus</name>
    <name type="common">Brown ear tick</name>
    <dbReference type="NCBI Taxonomy" id="34631"/>
    <lineage>
        <taxon>Eukaryota</taxon>
        <taxon>Metazoa</taxon>
        <taxon>Ecdysozoa</taxon>
        <taxon>Arthropoda</taxon>
        <taxon>Chelicerata</taxon>
        <taxon>Arachnida</taxon>
        <taxon>Acari</taxon>
        <taxon>Parasitiformes</taxon>
        <taxon>Ixodida</taxon>
        <taxon>Ixodoidea</taxon>
        <taxon>Ixodidae</taxon>
        <taxon>Rhipicephalinae</taxon>
        <taxon>Rhipicephalus</taxon>
        <taxon>Rhipicephalus</taxon>
    </lineage>
</organism>
<dbReference type="GO" id="GO:0005615">
    <property type="term" value="C:extracellular space"/>
    <property type="evidence" value="ECO:0007669"/>
    <property type="project" value="InterPro"/>
</dbReference>
<evidence type="ECO:0000313" key="4">
    <source>
        <dbReference type="EMBL" id="JAP88262.1"/>
    </source>
</evidence>
<dbReference type="InterPro" id="IPR011626">
    <property type="entry name" value="Alpha-macroglobulin_TED"/>
</dbReference>
<dbReference type="PANTHER" id="PTHR11412">
    <property type="entry name" value="MACROGLOBULIN / COMPLEMENT"/>
    <property type="match status" value="1"/>
</dbReference>
<dbReference type="SUPFAM" id="SSF48239">
    <property type="entry name" value="Terpenoid cyclases/Protein prenyltransferases"/>
    <property type="match status" value="1"/>
</dbReference>
<sequence length="246" mass="27676">RGLYDTMREAKIRDVFVANRAFIIVTFVECMPFIEEKRLAVEMEAVLHRLYLDTRFLMVTNQLRRNGHAFALAAYATVRGHDKGYHFARTLLRVMLVDDPLVQNARSTGIDKSSKTVEGTSYALLALLAGDANDNDTIQSLVNWLNVYRPSFGTSSLRHDSAVSLQALMEFDLKFSERDVDLMCNVTMSGQREFHKSIQITPENAAVRQQVDIRDRSGTLLVTANGTGSGLLSVRMKYNVLTPPEL</sequence>
<dbReference type="Pfam" id="PF07678">
    <property type="entry name" value="TED_complement"/>
    <property type="match status" value="1"/>
</dbReference>
<dbReference type="Gene3D" id="2.60.120.1540">
    <property type="match status" value="1"/>
</dbReference>
<reference evidence="4" key="1">
    <citation type="journal article" date="2016" name="Ticks Tick Borne Dis.">
        <title>De novo assembly and annotation of the salivary gland transcriptome of Rhipicephalus appendiculatus male and female ticks during blood feeding.</title>
        <authorList>
            <person name="de Castro M.H."/>
            <person name="de Klerk D."/>
            <person name="Pienaar R."/>
            <person name="Latif A.A."/>
            <person name="Rees D.J."/>
            <person name="Mans B.J."/>
        </authorList>
    </citation>
    <scope>NUCLEOTIDE SEQUENCE</scope>
    <source>
        <tissue evidence="4">Salivary glands</tissue>
    </source>
</reference>
<dbReference type="PANTHER" id="PTHR11412:SF136">
    <property type="entry name" value="CD109 ANTIGEN"/>
    <property type="match status" value="1"/>
</dbReference>
<keyword evidence="2" id="KW-0882">Thioester bond</keyword>
<dbReference type="InterPro" id="IPR050473">
    <property type="entry name" value="A2M/Complement_sys"/>
</dbReference>
<feature type="non-terminal residue" evidence="4">
    <location>
        <position position="246"/>
    </location>
</feature>
<evidence type="ECO:0000256" key="2">
    <source>
        <dbReference type="ARBA" id="ARBA00022966"/>
    </source>
</evidence>
<feature type="non-terminal residue" evidence="4">
    <location>
        <position position="1"/>
    </location>
</feature>
<dbReference type="InterPro" id="IPR008930">
    <property type="entry name" value="Terpenoid_cyclase/PrenylTrfase"/>
</dbReference>
<accession>A0A131ZBT8</accession>
<dbReference type="Gene3D" id="1.50.10.20">
    <property type="match status" value="1"/>
</dbReference>
<name>A0A131ZBT8_RHIAP</name>
<protein>
    <submittedName>
        <fullName evidence="4">CD109 antigen (Gov platelet alloantigens)</fullName>
    </submittedName>
</protein>